<proteinExistence type="predicted"/>
<feature type="transmembrane region" description="Helical" evidence="1">
    <location>
        <begin position="104"/>
        <end position="125"/>
    </location>
</feature>
<dbReference type="Proteomes" id="UP001626537">
    <property type="component" value="Chromosome"/>
</dbReference>
<sequence>MHQPLSMPGKVALGATTLFGLLYLIFGIAWLAAPAKIAAALGASLLEGAGLATQLGDSAAFFLCAGGFMLYGVFRRQSNYLMAGALLIGLVAPARVVAWQFHGAALTMEPIVIEVLTFIVVFLAARSVRSD</sequence>
<reference evidence="2 3" key="1">
    <citation type="submission" date="2023-10" db="EMBL/GenBank/DDBJ databases">
        <title>Two novel species belonging to the OM43/NOR5 clade.</title>
        <authorList>
            <person name="Park M."/>
        </authorList>
    </citation>
    <scope>NUCLEOTIDE SEQUENCE [LARGE SCALE GENOMIC DNA]</scope>
    <source>
        <strain evidence="2 3">IMCC43200</strain>
    </source>
</reference>
<gene>
    <name evidence="2" type="ORF">R0135_16360</name>
</gene>
<protein>
    <recommendedName>
        <fullName evidence="4">DUF4345 domain-containing protein</fullName>
    </recommendedName>
</protein>
<evidence type="ECO:0000313" key="3">
    <source>
        <dbReference type="Proteomes" id="UP001626537"/>
    </source>
</evidence>
<evidence type="ECO:0000313" key="2">
    <source>
        <dbReference type="EMBL" id="WOJ93337.1"/>
    </source>
</evidence>
<accession>A0ABZ0I1H1</accession>
<feature type="transmembrane region" description="Helical" evidence="1">
    <location>
        <begin position="12"/>
        <end position="33"/>
    </location>
</feature>
<keyword evidence="3" id="KW-1185">Reference proteome</keyword>
<evidence type="ECO:0008006" key="4">
    <source>
        <dbReference type="Google" id="ProtNLM"/>
    </source>
</evidence>
<feature type="transmembrane region" description="Helical" evidence="1">
    <location>
        <begin position="53"/>
        <end position="73"/>
    </location>
</feature>
<evidence type="ECO:0000256" key="1">
    <source>
        <dbReference type="SAM" id="Phobius"/>
    </source>
</evidence>
<organism evidence="2 3">
    <name type="scientific">Congregibacter variabilis</name>
    <dbReference type="NCBI Taxonomy" id="3081200"/>
    <lineage>
        <taxon>Bacteria</taxon>
        <taxon>Pseudomonadati</taxon>
        <taxon>Pseudomonadota</taxon>
        <taxon>Gammaproteobacteria</taxon>
        <taxon>Cellvibrionales</taxon>
        <taxon>Halieaceae</taxon>
        <taxon>Congregibacter</taxon>
    </lineage>
</organism>
<keyword evidence="1" id="KW-0812">Transmembrane</keyword>
<name>A0ABZ0I1H1_9GAMM</name>
<dbReference type="EMBL" id="CP136864">
    <property type="protein sequence ID" value="WOJ93337.1"/>
    <property type="molecule type" value="Genomic_DNA"/>
</dbReference>
<feature type="transmembrane region" description="Helical" evidence="1">
    <location>
        <begin position="80"/>
        <end position="98"/>
    </location>
</feature>
<keyword evidence="1" id="KW-0472">Membrane</keyword>
<keyword evidence="1" id="KW-1133">Transmembrane helix</keyword>
<dbReference type="RefSeq" id="WP_407347986.1">
    <property type="nucleotide sequence ID" value="NZ_CP136864.1"/>
</dbReference>